<comment type="caution">
    <text evidence="1">The sequence shown here is derived from an EMBL/GenBank/DDBJ whole genome shotgun (WGS) entry which is preliminary data.</text>
</comment>
<sequence length="119" mass="13322">MGELPCDDLSRYLEEELDGLESRAQPGLLAALLSPRAELLHKNSATPETACAFFSQRGANPRMWQLVLARIVEYSLLEGTHKDHGAQFLHRHPNIPTLGIPGSAVQRLLELWQPWLVLC</sequence>
<evidence type="ECO:0000313" key="1">
    <source>
        <dbReference type="EMBL" id="RMB95579.1"/>
    </source>
</evidence>
<accession>A0A3M0J9T5</accession>
<evidence type="ECO:0000313" key="2">
    <source>
        <dbReference type="Proteomes" id="UP000269221"/>
    </source>
</evidence>
<reference evidence="1 2" key="1">
    <citation type="submission" date="2018-07" db="EMBL/GenBank/DDBJ databases">
        <title>A high quality draft genome assembly of the barn swallow (H. rustica rustica).</title>
        <authorList>
            <person name="Formenti G."/>
            <person name="Chiara M."/>
            <person name="Poveda L."/>
            <person name="Francoijs K.-J."/>
            <person name="Bonisoli-Alquati A."/>
            <person name="Canova L."/>
            <person name="Gianfranceschi L."/>
            <person name="Horner D.S."/>
            <person name="Saino N."/>
        </authorList>
    </citation>
    <scope>NUCLEOTIDE SEQUENCE [LARGE SCALE GENOMIC DNA]</scope>
    <source>
        <strain evidence="1">Chelidonia</strain>
        <tissue evidence="1">Blood</tissue>
    </source>
</reference>
<dbReference type="Proteomes" id="UP000269221">
    <property type="component" value="Unassembled WGS sequence"/>
</dbReference>
<gene>
    <name evidence="1" type="ORF">DUI87_27689</name>
</gene>
<dbReference type="EMBL" id="QRBI01000184">
    <property type="protein sequence ID" value="RMB95579.1"/>
    <property type="molecule type" value="Genomic_DNA"/>
</dbReference>
<name>A0A3M0J9T5_HIRRU</name>
<keyword evidence="2" id="KW-1185">Reference proteome</keyword>
<proteinExistence type="predicted"/>
<organism evidence="1 2">
    <name type="scientific">Hirundo rustica rustica</name>
    <dbReference type="NCBI Taxonomy" id="333673"/>
    <lineage>
        <taxon>Eukaryota</taxon>
        <taxon>Metazoa</taxon>
        <taxon>Chordata</taxon>
        <taxon>Craniata</taxon>
        <taxon>Vertebrata</taxon>
        <taxon>Euteleostomi</taxon>
        <taxon>Archelosauria</taxon>
        <taxon>Archosauria</taxon>
        <taxon>Dinosauria</taxon>
        <taxon>Saurischia</taxon>
        <taxon>Theropoda</taxon>
        <taxon>Coelurosauria</taxon>
        <taxon>Aves</taxon>
        <taxon>Neognathae</taxon>
        <taxon>Neoaves</taxon>
        <taxon>Telluraves</taxon>
        <taxon>Australaves</taxon>
        <taxon>Passeriformes</taxon>
        <taxon>Sylvioidea</taxon>
        <taxon>Hirundinidae</taxon>
        <taxon>Hirundo</taxon>
    </lineage>
</organism>
<protein>
    <submittedName>
        <fullName evidence="1">Uncharacterized protein</fullName>
    </submittedName>
</protein>
<dbReference type="AlphaFoldDB" id="A0A3M0J9T5"/>